<gene>
    <name evidence="4" type="ORF">GCK32_016047</name>
</gene>
<accession>A0AAN8ETI3</accession>
<comment type="caution">
    <text evidence="4">The sequence shown here is derived from an EMBL/GenBank/DDBJ whole genome shotgun (WGS) entry which is preliminary data.</text>
</comment>
<evidence type="ECO:0000313" key="5">
    <source>
        <dbReference type="Proteomes" id="UP001331761"/>
    </source>
</evidence>
<feature type="chain" id="PRO_5042961931" description="Saposin B-type domain-containing protein" evidence="2">
    <location>
        <begin position="21"/>
        <end position="222"/>
    </location>
</feature>
<proteinExistence type="predicted"/>
<feature type="domain" description="Saposin B-type" evidence="3">
    <location>
        <begin position="132"/>
        <end position="219"/>
    </location>
</feature>
<dbReference type="Proteomes" id="UP001331761">
    <property type="component" value="Unassembled WGS sequence"/>
</dbReference>
<name>A0AAN8ETI3_TRICO</name>
<evidence type="ECO:0000259" key="3">
    <source>
        <dbReference type="PROSITE" id="PS50015"/>
    </source>
</evidence>
<dbReference type="InterPro" id="IPR008139">
    <property type="entry name" value="SaposinB_dom"/>
</dbReference>
<evidence type="ECO:0000256" key="2">
    <source>
        <dbReference type="SAM" id="SignalP"/>
    </source>
</evidence>
<protein>
    <recommendedName>
        <fullName evidence="3">Saposin B-type domain-containing protein</fullName>
    </recommendedName>
</protein>
<dbReference type="EMBL" id="WIXE01022897">
    <property type="protein sequence ID" value="KAK5967016.1"/>
    <property type="molecule type" value="Genomic_DNA"/>
</dbReference>
<feature type="signal peptide" evidence="2">
    <location>
        <begin position="1"/>
        <end position="20"/>
    </location>
</feature>
<evidence type="ECO:0000313" key="4">
    <source>
        <dbReference type="EMBL" id="KAK5967016.1"/>
    </source>
</evidence>
<dbReference type="AlphaFoldDB" id="A0AAN8ETI3"/>
<evidence type="ECO:0000256" key="1">
    <source>
        <dbReference type="ARBA" id="ARBA00023157"/>
    </source>
</evidence>
<dbReference type="InterPro" id="IPR011001">
    <property type="entry name" value="Saposin-like"/>
</dbReference>
<organism evidence="4 5">
    <name type="scientific">Trichostrongylus colubriformis</name>
    <name type="common">Black scour worm</name>
    <dbReference type="NCBI Taxonomy" id="6319"/>
    <lineage>
        <taxon>Eukaryota</taxon>
        <taxon>Metazoa</taxon>
        <taxon>Ecdysozoa</taxon>
        <taxon>Nematoda</taxon>
        <taxon>Chromadorea</taxon>
        <taxon>Rhabditida</taxon>
        <taxon>Rhabditina</taxon>
        <taxon>Rhabditomorpha</taxon>
        <taxon>Strongyloidea</taxon>
        <taxon>Trichostrongylidae</taxon>
        <taxon>Trichostrongylus</taxon>
    </lineage>
</organism>
<keyword evidence="1" id="KW-1015">Disulfide bond</keyword>
<keyword evidence="5" id="KW-1185">Reference proteome</keyword>
<sequence>MAALRALVIFSLAALVSVKAMPTVDDEMCSECRRVMGDVKQNLNALTGEASELLKRFVKVACEQYVRLPALAKVCVNFEESALHALLNWIQERGIVNPDVDLKQCAEMAALRALVIFSLVALVSVKAAPTSDDEMCNDCIKIMGDIKQNLNALTGEASVLLKGFIKNACQHYVALPVFKNACVNIEQNFLFALTTWIQERGVVNPDLDCQYLQLCPRAIWST</sequence>
<dbReference type="SUPFAM" id="SSF47862">
    <property type="entry name" value="Saposin"/>
    <property type="match status" value="1"/>
</dbReference>
<keyword evidence="2" id="KW-0732">Signal</keyword>
<dbReference type="PROSITE" id="PS50015">
    <property type="entry name" value="SAP_B"/>
    <property type="match status" value="1"/>
</dbReference>
<reference evidence="4 5" key="1">
    <citation type="submission" date="2019-10" db="EMBL/GenBank/DDBJ databases">
        <title>Assembly and Annotation for the nematode Trichostrongylus colubriformis.</title>
        <authorList>
            <person name="Martin J."/>
        </authorList>
    </citation>
    <scope>NUCLEOTIDE SEQUENCE [LARGE SCALE GENOMIC DNA]</scope>
    <source>
        <strain evidence="4">G859</strain>
        <tissue evidence="4">Whole worm</tissue>
    </source>
</reference>
<dbReference type="Gene3D" id="1.10.225.10">
    <property type="entry name" value="Saposin-like"/>
    <property type="match status" value="1"/>
</dbReference>